<name>A0A0V0SKA6_9BILA</name>
<keyword evidence="3" id="KW-1185">Reference proteome</keyword>
<dbReference type="OrthoDB" id="5942246at2759"/>
<evidence type="ECO:0000313" key="2">
    <source>
        <dbReference type="EMBL" id="KRX27031.1"/>
    </source>
</evidence>
<keyword evidence="1" id="KW-0732">Signal</keyword>
<dbReference type="EMBL" id="JYDL01000005">
    <property type="protein sequence ID" value="KRX27031.1"/>
    <property type="molecule type" value="Genomic_DNA"/>
</dbReference>
<comment type="caution">
    <text evidence="2">The sequence shown here is derived from an EMBL/GenBank/DDBJ whole genome shotgun (WGS) entry which is preliminary data.</text>
</comment>
<accession>A0A0V0SKA6</accession>
<protein>
    <recommendedName>
        <fullName evidence="4">Secreted protein</fullName>
    </recommendedName>
</protein>
<gene>
    <name evidence="2" type="ORF">T07_11325</name>
</gene>
<reference evidence="2 3" key="1">
    <citation type="submission" date="2015-01" db="EMBL/GenBank/DDBJ databases">
        <title>Evolution of Trichinella species and genotypes.</title>
        <authorList>
            <person name="Korhonen P.K."/>
            <person name="Edoardo P."/>
            <person name="Giuseppe L.R."/>
            <person name="Gasser R.B."/>
        </authorList>
    </citation>
    <scope>NUCLEOTIDE SEQUENCE [LARGE SCALE GENOMIC DNA]</scope>
    <source>
        <strain evidence="2">ISS37</strain>
    </source>
</reference>
<feature type="chain" id="PRO_5006868885" description="Secreted protein" evidence="1">
    <location>
        <begin position="22"/>
        <end position="124"/>
    </location>
</feature>
<evidence type="ECO:0008006" key="4">
    <source>
        <dbReference type="Google" id="ProtNLM"/>
    </source>
</evidence>
<dbReference type="Proteomes" id="UP000054630">
    <property type="component" value="Unassembled WGS sequence"/>
</dbReference>
<feature type="signal peptide" evidence="1">
    <location>
        <begin position="1"/>
        <end position="21"/>
    </location>
</feature>
<evidence type="ECO:0000256" key="1">
    <source>
        <dbReference type="SAM" id="SignalP"/>
    </source>
</evidence>
<evidence type="ECO:0000313" key="3">
    <source>
        <dbReference type="Proteomes" id="UP000054630"/>
    </source>
</evidence>
<organism evidence="2 3">
    <name type="scientific">Trichinella nelsoni</name>
    <dbReference type="NCBI Taxonomy" id="6336"/>
    <lineage>
        <taxon>Eukaryota</taxon>
        <taxon>Metazoa</taxon>
        <taxon>Ecdysozoa</taxon>
        <taxon>Nematoda</taxon>
        <taxon>Enoplea</taxon>
        <taxon>Dorylaimia</taxon>
        <taxon>Trichinellida</taxon>
        <taxon>Trichinellidae</taxon>
        <taxon>Trichinella</taxon>
    </lineage>
</organism>
<proteinExistence type="predicted"/>
<dbReference type="AlphaFoldDB" id="A0A0V0SKA6"/>
<sequence length="124" mass="14055">MECSFLLLALRISSSWHSCVSCSGMREYSETSMELYILPPWLLNFPPWLPQTPSGELKAFERSAFFHDSSELHIAAIPAFFMISLVCTHKCKSRLQVTTKKYRNLAPGVARGYAPGHKKICIFP</sequence>